<dbReference type="InterPro" id="IPR003148">
    <property type="entry name" value="RCK_N"/>
</dbReference>
<dbReference type="Pfam" id="PF02080">
    <property type="entry name" value="TrkA_C"/>
    <property type="match status" value="1"/>
</dbReference>
<dbReference type="Pfam" id="PF02254">
    <property type="entry name" value="TrkA_N"/>
    <property type="match status" value="1"/>
</dbReference>
<reference evidence="3 4" key="1">
    <citation type="submission" date="2018-08" db="EMBL/GenBank/DDBJ databases">
        <title>A genome reference for cultivated species of the human gut microbiota.</title>
        <authorList>
            <person name="Zou Y."/>
            <person name="Xue W."/>
            <person name="Luo G."/>
        </authorList>
    </citation>
    <scope>NUCLEOTIDE SEQUENCE [LARGE SCALE GENOMIC DNA]</scope>
    <source>
        <strain evidence="3 4">TF09-3</strain>
    </source>
</reference>
<dbReference type="InterPro" id="IPR050721">
    <property type="entry name" value="Trk_Ktr_HKT_K-transport"/>
</dbReference>
<sequence length="214" mass="23423">MKKQYAVFGLGSFGESVAIELQKLGCEVVAIDANMERVEAIANQVSYAMKADIEDADFIRSLGTRNLDGVVVAASDNMEASIMATLVCKEIGVPYLMAKAKNELHATVLKKIGADSVIFPEKEMGMRVARNLMSANFTDWIALSPDYSLVETEVPEKWVGRTLLELDVRKTYDVIVVGIKMGDKVEVNPDPKELLKEGNVLILIGSNQALEAIQ</sequence>
<dbReference type="Proteomes" id="UP000261324">
    <property type="component" value="Unassembled WGS sequence"/>
</dbReference>
<name>A0A3E4PQS9_9FIRM</name>
<dbReference type="PANTHER" id="PTHR43833:SF7">
    <property type="entry name" value="KTR SYSTEM POTASSIUM UPTAKE PROTEIN C"/>
    <property type="match status" value="1"/>
</dbReference>
<dbReference type="PROSITE" id="PS51201">
    <property type="entry name" value="RCK_N"/>
    <property type="match status" value="1"/>
</dbReference>
<dbReference type="AlphaFoldDB" id="A0A3E4PQS9"/>
<organism evidence="3 4">
    <name type="scientific">Dorea formicigenerans</name>
    <dbReference type="NCBI Taxonomy" id="39486"/>
    <lineage>
        <taxon>Bacteria</taxon>
        <taxon>Bacillati</taxon>
        <taxon>Bacillota</taxon>
        <taxon>Clostridia</taxon>
        <taxon>Lachnospirales</taxon>
        <taxon>Lachnospiraceae</taxon>
        <taxon>Dorea</taxon>
    </lineage>
</organism>
<feature type="domain" description="RCK C-terminal" evidence="2">
    <location>
        <begin position="135"/>
        <end position="214"/>
    </location>
</feature>
<dbReference type="InterPro" id="IPR036291">
    <property type="entry name" value="NAD(P)-bd_dom_sf"/>
</dbReference>
<dbReference type="PROSITE" id="PS51202">
    <property type="entry name" value="RCK_C"/>
    <property type="match status" value="1"/>
</dbReference>
<dbReference type="GO" id="GO:0008324">
    <property type="term" value="F:monoatomic cation transmembrane transporter activity"/>
    <property type="evidence" value="ECO:0007669"/>
    <property type="project" value="InterPro"/>
</dbReference>
<dbReference type="InterPro" id="IPR036721">
    <property type="entry name" value="RCK_C_sf"/>
</dbReference>
<dbReference type="EMBL" id="QSRA01000012">
    <property type="protein sequence ID" value="RGK82243.1"/>
    <property type="molecule type" value="Genomic_DNA"/>
</dbReference>
<protein>
    <submittedName>
        <fullName evidence="3">TrkA family potassium uptake protein</fullName>
    </submittedName>
</protein>
<proteinExistence type="predicted"/>
<dbReference type="SUPFAM" id="SSF51735">
    <property type="entry name" value="NAD(P)-binding Rossmann-fold domains"/>
    <property type="match status" value="1"/>
</dbReference>
<dbReference type="GO" id="GO:0006813">
    <property type="term" value="P:potassium ion transport"/>
    <property type="evidence" value="ECO:0007669"/>
    <property type="project" value="InterPro"/>
</dbReference>
<dbReference type="Gene3D" id="3.40.50.720">
    <property type="entry name" value="NAD(P)-binding Rossmann-like Domain"/>
    <property type="match status" value="1"/>
</dbReference>
<dbReference type="RefSeq" id="WP_117660209.1">
    <property type="nucleotide sequence ID" value="NZ_QSRA01000012.1"/>
</dbReference>
<evidence type="ECO:0000313" key="3">
    <source>
        <dbReference type="EMBL" id="RGK82243.1"/>
    </source>
</evidence>
<evidence type="ECO:0000259" key="2">
    <source>
        <dbReference type="PROSITE" id="PS51202"/>
    </source>
</evidence>
<evidence type="ECO:0000259" key="1">
    <source>
        <dbReference type="PROSITE" id="PS51201"/>
    </source>
</evidence>
<evidence type="ECO:0000313" key="4">
    <source>
        <dbReference type="Proteomes" id="UP000261324"/>
    </source>
</evidence>
<dbReference type="SUPFAM" id="SSF116726">
    <property type="entry name" value="TrkA C-terminal domain-like"/>
    <property type="match status" value="1"/>
</dbReference>
<dbReference type="PANTHER" id="PTHR43833">
    <property type="entry name" value="POTASSIUM CHANNEL PROTEIN 2-RELATED-RELATED"/>
    <property type="match status" value="1"/>
</dbReference>
<feature type="domain" description="RCK N-terminal" evidence="1">
    <location>
        <begin position="2"/>
        <end position="119"/>
    </location>
</feature>
<dbReference type="Gene3D" id="3.30.70.1450">
    <property type="entry name" value="Regulator of K+ conductance, C-terminal domain"/>
    <property type="match status" value="1"/>
</dbReference>
<accession>A0A3E4PQS9</accession>
<comment type="caution">
    <text evidence="3">The sequence shown here is derived from an EMBL/GenBank/DDBJ whole genome shotgun (WGS) entry which is preliminary data.</text>
</comment>
<gene>
    <name evidence="3" type="ORF">DXC93_09705</name>
</gene>
<dbReference type="InterPro" id="IPR006037">
    <property type="entry name" value="RCK_C"/>
</dbReference>